<keyword evidence="3" id="KW-1185">Reference proteome</keyword>
<evidence type="ECO:0000313" key="2">
    <source>
        <dbReference type="EMBL" id="GAA2011363.1"/>
    </source>
</evidence>
<proteinExistence type="predicted"/>
<dbReference type="Proteomes" id="UP001501585">
    <property type="component" value="Unassembled WGS sequence"/>
</dbReference>
<organism evidence="2 3">
    <name type="scientific">Nocardiopsis rhodophaea</name>
    <dbReference type="NCBI Taxonomy" id="280238"/>
    <lineage>
        <taxon>Bacteria</taxon>
        <taxon>Bacillati</taxon>
        <taxon>Actinomycetota</taxon>
        <taxon>Actinomycetes</taxon>
        <taxon>Streptosporangiales</taxon>
        <taxon>Nocardiopsidaceae</taxon>
        <taxon>Nocardiopsis</taxon>
    </lineage>
</organism>
<feature type="domain" description="DUF397" evidence="1">
    <location>
        <begin position="6"/>
        <end position="59"/>
    </location>
</feature>
<dbReference type="EMBL" id="BAAAPC010000023">
    <property type="protein sequence ID" value="GAA2011363.1"/>
    <property type="molecule type" value="Genomic_DNA"/>
</dbReference>
<reference evidence="3" key="1">
    <citation type="journal article" date="2019" name="Int. J. Syst. Evol. Microbiol.">
        <title>The Global Catalogue of Microorganisms (GCM) 10K type strain sequencing project: providing services to taxonomists for standard genome sequencing and annotation.</title>
        <authorList>
            <consortium name="The Broad Institute Genomics Platform"/>
            <consortium name="The Broad Institute Genome Sequencing Center for Infectious Disease"/>
            <person name="Wu L."/>
            <person name="Ma J."/>
        </authorList>
    </citation>
    <scope>NUCLEOTIDE SEQUENCE [LARGE SCALE GENOMIC DNA]</scope>
    <source>
        <strain evidence="3">JCM 15313</strain>
    </source>
</reference>
<dbReference type="RefSeq" id="WP_344164991.1">
    <property type="nucleotide sequence ID" value="NZ_BAAAPC010000023.1"/>
</dbReference>
<dbReference type="InterPro" id="IPR007278">
    <property type="entry name" value="DUF397"/>
</dbReference>
<protein>
    <recommendedName>
        <fullName evidence="1">DUF397 domain-containing protein</fullName>
    </recommendedName>
</protein>
<name>A0ABP5F0E7_9ACTN</name>
<accession>A0ABP5F0E7</accession>
<gene>
    <name evidence="2" type="ORF">GCM10009799_44510</name>
</gene>
<evidence type="ECO:0000259" key="1">
    <source>
        <dbReference type="Pfam" id="PF04149"/>
    </source>
</evidence>
<comment type="caution">
    <text evidence="2">The sequence shown here is derived from an EMBL/GenBank/DDBJ whole genome shotgun (WGS) entry which is preliminary data.</text>
</comment>
<dbReference type="Pfam" id="PF04149">
    <property type="entry name" value="DUF397"/>
    <property type="match status" value="1"/>
</dbReference>
<evidence type="ECO:0000313" key="3">
    <source>
        <dbReference type="Proteomes" id="UP001501585"/>
    </source>
</evidence>
<sequence>MISPQAWKKSSYSGGDTQECVEVASCLPWGSSVRDSKHPLRERLAFSSCEWSTFIGRLKRHDFE</sequence>